<gene>
    <name evidence="3" type="ORF">JFY56_01915</name>
</gene>
<organism evidence="3 4">
    <name type="scientific">Pseudomonas schmalbachii</name>
    <dbReference type="NCBI Taxonomy" id="2816993"/>
    <lineage>
        <taxon>Bacteria</taxon>
        <taxon>Pseudomonadati</taxon>
        <taxon>Pseudomonadota</taxon>
        <taxon>Gammaproteobacteria</taxon>
        <taxon>Pseudomonadales</taxon>
        <taxon>Pseudomonadaceae</taxon>
        <taxon>Pseudomonas</taxon>
    </lineage>
</organism>
<dbReference type="EMBL" id="JAELYA010000001">
    <property type="protein sequence ID" value="MBO3273979.1"/>
    <property type="molecule type" value="Genomic_DNA"/>
</dbReference>
<keyword evidence="2" id="KW-0732">Signal</keyword>
<feature type="chain" id="PRO_5046464337" description="DUF4148 domain-containing protein" evidence="2">
    <location>
        <begin position="24"/>
        <end position="125"/>
    </location>
</feature>
<proteinExistence type="predicted"/>
<dbReference type="RefSeq" id="WP_208311796.1">
    <property type="nucleotide sequence ID" value="NZ_JAELYA010000001.1"/>
</dbReference>
<sequence length="125" mass="13423">MTIKWFGAAVVLACGVLALPASARDFSAQEVAPRQSTQYPYQRPQVVERVYVSPGASGSVGTSSNWQRYDGYGGYRVPRNYGNSGSTTVIQSGSGGIRQSVEYPDGTTYPVTPGGRTVIRRQSQP</sequence>
<evidence type="ECO:0000256" key="2">
    <source>
        <dbReference type="SAM" id="SignalP"/>
    </source>
</evidence>
<feature type="signal peptide" evidence="2">
    <location>
        <begin position="1"/>
        <end position="23"/>
    </location>
</feature>
<feature type="region of interest" description="Disordered" evidence="1">
    <location>
        <begin position="80"/>
        <end position="125"/>
    </location>
</feature>
<accession>A0ABS3TJZ0</accession>
<reference evidence="3 4" key="1">
    <citation type="submission" date="2020-12" db="EMBL/GenBank/DDBJ databases">
        <title>Pseudomonas schmalbachii sp. nov. isolated from millipede gut.</title>
        <authorList>
            <person name="Shelomi M."/>
        </authorList>
    </citation>
    <scope>NUCLEOTIDE SEQUENCE [LARGE SCALE GENOMIC DNA]</scope>
    <source>
        <strain evidence="3 4">Milli4</strain>
    </source>
</reference>
<feature type="compositionally biased region" description="Polar residues" evidence="1">
    <location>
        <begin position="81"/>
        <end position="92"/>
    </location>
</feature>
<evidence type="ECO:0000313" key="3">
    <source>
        <dbReference type="EMBL" id="MBO3273979.1"/>
    </source>
</evidence>
<evidence type="ECO:0000256" key="1">
    <source>
        <dbReference type="SAM" id="MobiDB-lite"/>
    </source>
</evidence>
<dbReference type="Proteomes" id="UP000669060">
    <property type="component" value="Unassembled WGS sequence"/>
</dbReference>
<protein>
    <recommendedName>
        <fullName evidence="5">DUF4148 domain-containing protein</fullName>
    </recommendedName>
</protein>
<comment type="caution">
    <text evidence="3">The sequence shown here is derived from an EMBL/GenBank/DDBJ whole genome shotgun (WGS) entry which is preliminary data.</text>
</comment>
<name>A0ABS3TJZ0_9PSED</name>
<evidence type="ECO:0000313" key="4">
    <source>
        <dbReference type="Proteomes" id="UP000669060"/>
    </source>
</evidence>
<keyword evidence="4" id="KW-1185">Reference proteome</keyword>
<evidence type="ECO:0008006" key="5">
    <source>
        <dbReference type="Google" id="ProtNLM"/>
    </source>
</evidence>